<dbReference type="eggNOG" id="KOG1432">
    <property type="taxonomic scope" value="Eukaryota"/>
</dbReference>
<reference evidence="2 3" key="1">
    <citation type="submission" date="2012-04" db="EMBL/GenBank/DDBJ databases">
        <title>The Genome Sequence of Saprolegnia declina VS20.</title>
        <authorList>
            <consortium name="The Broad Institute Genome Sequencing Platform"/>
            <person name="Russ C."/>
            <person name="Nusbaum C."/>
            <person name="Tyler B."/>
            <person name="van West P."/>
            <person name="Dieguez-Uribeondo J."/>
            <person name="de Bruijn I."/>
            <person name="Tripathy S."/>
            <person name="Jiang R."/>
            <person name="Young S.K."/>
            <person name="Zeng Q."/>
            <person name="Gargeya S."/>
            <person name="Fitzgerald M."/>
            <person name="Haas B."/>
            <person name="Abouelleil A."/>
            <person name="Alvarado L."/>
            <person name="Arachchi H.M."/>
            <person name="Berlin A."/>
            <person name="Chapman S.B."/>
            <person name="Goldberg J."/>
            <person name="Griggs A."/>
            <person name="Gujja S."/>
            <person name="Hansen M."/>
            <person name="Howarth C."/>
            <person name="Imamovic A."/>
            <person name="Larimer J."/>
            <person name="McCowen C."/>
            <person name="Montmayeur A."/>
            <person name="Murphy C."/>
            <person name="Neiman D."/>
            <person name="Pearson M."/>
            <person name="Priest M."/>
            <person name="Roberts A."/>
            <person name="Saif S."/>
            <person name="Shea T."/>
            <person name="Sisk P."/>
            <person name="Sykes S."/>
            <person name="Wortman J."/>
            <person name="Nusbaum C."/>
            <person name="Birren B."/>
        </authorList>
    </citation>
    <scope>NUCLEOTIDE SEQUENCE [LARGE SCALE GENOMIC DNA]</scope>
    <source>
        <strain evidence="2 3">VS20</strain>
    </source>
</reference>
<name>T0QAE0_SAPDV</name>
<dbReference type="PANTHER" id="PTHR32440">
    <property type="entry name" value="PHOSPHATASE DCR2-RELATED-RELATED"/>
    <property type="match status" value="1"/>
</dbReference>
<protein>
    <recommendedName>
        <fullName evidence="1">Calcineurin-like phosphoesterase domain-containing protein</fullName>
    </recommendedName>
</protein>
<dbReference type="EMBL" id="JH767168">
    <property type="protein sequence ID" value="EQC31636.1"/>
    <property type="molecule type" value="Genomic_DNA"/>
</dbReference>
<dbReference type="InterPro" id="IPR029052">
    <property type="entry name" value="Metallo-depent_PP-like"/>
</dbReference>
<dbReference type="Proteomes" id="UP000030762">
    <property type="component" value="Unassembled WGS sequence"/>
</dbReference>
<dbReference type="Pfam" id="PF00149">
    <property type="entry name" value="Metallophos"/>
    <property type="match status" value="1"/>
</dbReference>
<dbReference type="InParanoid" id="T0QAE0"/>
<dbReference type="SUPFAM" id="SSF56300">
    <property type="entry name" value="Metallo-dependent phosphatases"/>
    <property type="match status" value="1"/>
</dbReference>
<dbReference type="Gene3D" id="3.60.21.10">
    <property type="match status" value="1"/>
</dbReference>
<dbReference type="InterPro" id="IPR004843">
    <property type="entry name" value="Calcineurin-like_PHP"/>
</dbReference>
<dbReference type="OMA" id="HIVPMEY"/>
<dbReference type="PANTHER" id="PTHR32440:SF0">
    <property type="entry name" value="PHOSPHATASE DCR2-RELATED"/>
    <property type="match status" value="1"/>
</dbReference>
<evidence type="ECO:0000259" key="1">
    <source>
        <dbReference type="Pfam" id="PF00149"/>
    </source>
</evidence>
<accession>T0QAE0</accession>
<dbReference type="OrthoDB" id="783096at2759"/>
<dbReference type="STRING" id="1156394.T0QAE0"/>
<gene>
    <name evidence="2" type="ORF">SDRG_10801</name>
</gene>
<dbReference type="GO" id="GO:0016788">
    <property type="term" value="F:hydrolase activity, acting on ester bonds"/>
    <property type="evidence" value="ECO:0007669"/>
    <property type="project" value="TreeGrafter"/>
</dbReference>
<feature type="domain" description="Calcineurin-like phosphoesterase" evidence="1">
    <location>
        <begin position="79"/>
        <end position="323"/>
    </location>
</feature>
<evidence type="ECO:0000313" key="2">
    <source>
        <dbReference type="EMBL" id="EQC31636.1"/>
    </source>
</evidence>
<dbReference type="RefSeq" id="XP_008615035.1">
    <property type="nucleotide sequence ID" value="XM_008616813.1"/>
</dbReference>
<keyword evidence="3" id="KW-1185">Reference proteome</keyword>
<dbReference type="VEuPathDB" id="FungiDB:SDRG_10801"/>
<organism evidence="2 3">
    <name type="scientific">Saprolegnia diclina (strain VS20)</name>
    <dbReference type="NCBI Taxonomy" id="1156394"/>
    <lineage>
        <taxon>Eukaryota</taxon>
        <taxon>Sar</taxon>
        <taxon>Stramenopiles</taxon>
        <taxon>Oomycota</taxon>
        <taxon>Saprolegniomycetes</taxon>
        <taxon>Saprolegniales</taxon>
        <taxon>Saprolegniaceae</taxon>
        <taxon>Saprolegnia</taxon>
    </lineage>
</organism>
<evidence type="ECO:0000313" key="3">
    <source>
        <dbReference type="Proteomes" id="UP000030762"/>
    </source>
</evidence>
<dbReference type="AlphaFoldDB" id="T0QAE0"/>
<dbReference type="CDD" id="cd07383">
    <property type="entry name" value="MPP_Dcr2"/>
    <property type="match status" value="1"/>
</dbReference>
<proteinExistence type="predicted"/>
<dbReference type="GO" id="GO:0005737">
    <property type="term" value="C:cytoplasm"/>
    <property type="evidence" value="ECO:0007669"/>
    <property type="project" value="TreeGrafter"/>
</dbReference>
<dbReference type="GeneID" id="19951528"/>
<sequence>MRRGLTLAAIRHRVFLWRRALGCERAFVVVFLGALALLALTSVVTAPIRYARSVYRADELPALLATVVDDVGQAPTLRFRILQLTDMHYTGRQHYPCRNPPHKVVERHLPCTESRMTEFISYLLDTVEPDFVVFSGDLIESVEVPHTAAEVVDALHAATSEVVKRNLPWSMVFGNHDEGATMARREMLGHLEDLPFGYIAMGPEGIGGVGNYALRVQAPQDGPWYARKSIKSLLRMYFLDSVQGLFTPSQLEFVTELSATTYHEHVPALMFFHHPLHEFKQYVDGDGQGQRLEKVSHGDHNSGMFDALSQMGDVKGVFVGHDHFNDYCFYNAPLHLCYGGGVGYGAAYGFEYTPRRARVIEWTWEKDAERIATWLHEDPTMGGTVSDKYQVFERKHTRQKLRAHDDIILV</sequence>